<evidence type="ECO:0000256" key="1">
    <source>
        <dbReference type="ARBA" id="ARBA00005179"/>
    </source>
</evidence>
<sequence length="258" mass="29343">MATAHNTVAWYRSTLEQLPASTLKLFLQYTGLKSEDEVKDHIYKIRDKAWQVLSPIYTQVVDRVREGQTLLDLGCCFGQDLRKISFDAGLSSATNLIGADIKGDFIQLGYELFRDEDSFSAQFVTGSIFDEDFLADRRGSVDLIHLGNFLHLFGFEEQRAIVARLEKLLTPRAGSIVFGRNISAEQGGPFFMESLGWNMYRHSDQTIKDLWNTVDVELWEVHSQLSGYETAATLGERFGDWQGDDTKQMSFWVVRMDG</sequence>
<gene>
    <name evidence="6" type="ORF">PEX2_076250</name>
</gene>
<dbReference type="GeneID" id="27680315"/>
<dbReference type="EMBL" id="JQFZ01000161">
    <property type="protein sequence ID" value="KGO56672.1"/>
    <property type="molecule type" value="Genomic_DNA"/>
</dbReference>
<dbReference type="RefSeq" id="XP_016598378.1">
    <property type="nucleotide sequence ID" value="XM_016744895.1"/>
</dbReference>
<comment type="pathway">
    <text evidence="1">Secondary metabolite biosynthesis.</text>
</comment>
<keyword evidence="2" id="KW-0808">Transferase</keyword>
<dbReference type="InterPro" id="IPR029063">
    <property type="entry name" value="SAM-dependent_MTases_sf"/>
</dbReference>
<evidence type="ECO:0000313" key="7">
    <source>
        <dbReference type="Proteomes" id="UP000030143"/>
    </source>
</evidence>
<keyword evidence="7" id="KW-1185">Reference proteome</keyword>
<dbReference type="PANTHER" id="PTHR35897">
    <property type="entry name" value="METHYLTRANSFERASE AUSD"/>
    <property type="match status" value="1"/>
</dbReference>
<comment type="similarity">
    <text evidence="4">Belongs to the class I-like SAM-binding methyltransferase superfamily.</text>
</comment>
<dbReference type="VEuPathDB" id="FungiDB:PEXP_108810"/>
<keyword evidence="3" id="KW-0949">S-adenosyl-L-methionine</keyword>
<evidence type="ECO:0000256" key="2">
    <source>
        <dbReference type="ARBA" id="ARBA00022679"/>
    </source>
</evidence>
<evidence type="ECO:0000313" key="6">
    <source>
        <dbReference type="EMBL" id="KGO56672.1"/>
    </source>
</evidence>
<dbReference type="STRING" id="27334.A0A0A2JMQ4"/>
<feature type="domain" description="Methyltransferase type 12" evidence="5">
    <location>
        <begin position="71"/>
        <end position="172"/>
    </location>
</feature>
<dbReference type="PANTHER" id="PTHR35897:SF1">
    <property type="entry name" value="METHYLTRANSFERASE AUSD"/>
    <property type="match status" value="1"/>
</dbReference>
<name>A0A0A2JMQ4_PENEN</name>
<dbReference type="AlphaFoldDB" id="A0A0A2JMQ4"/>
<evidence type="ECO:0000259" key="5">
    <source>
        <dbReference type="Pfam" id="PF08242"/>
    </source>
</evidence>
<dbReference type="Gene3D" id="3.40.50.150">
    <property type="entry name" value="Vaccinia Virus protein VP39"/>
    <property type="match status" value="1"/>
</dbReference>
<reference evidence="6 7" key="1">
    <citation type="journal article" date="2015" name="Mol. Plant Microbe Interact.">
        <title>Genome, transcriptome, and functional analyses of Penicillium expansum provide new insights into secondary metabolism and pathogenicity.</title>
        <authorList>
            <person name="Ballester A.R."/>
            <person name="Marcet-Houben M."/>
            <person name="Levin E."/>
            <person name="Sela N."/>
            <person name="Selma-Lazaro C."/>
            <person name="Carmona L."/>
            <person name="Wisniewski M."/>
            <person name="Droby S."/>
            <person name="Gonzalez-Candelas L."/>
            <person name="Gabaldon T."/>
        </authorList>
    </citation>
    <scope>NUCLEOTIDE SEQUENCE [LARGE SCALE GENOMIC DNA]</scope>
    <source>
        <strain evidence="6 7">MD-8</strain>
    </source>
</reference>
<dbReference type="Proteomes" id="UP000030143">
    <property type="component" value="Unassembled WGS sequence"/>
</dbReference>
<dbReference type="InterPro" id="IPR013217">
    <property type="entry name" value="Methyltransf_12"/>
</dbReference>
<dbReference type="HOGENOM" id="CLU_051542_0_1_1"/>
<dbReference type="SUPFAM" id="SSF53335">
    <property type="entry name" value="S-adenosyl-L-methionine-dependent methyltransferases"/>
    <property type="match status" value="1"/>
</dbReference>
<protein>
    <recommendedName>
        <fullName evidence="5">Methyltransferase type 12 domain-containing protein</fullName>
    </recommendedName>
</protein>
<dbReference type="InterPro" id="IPR051654">
    <property type="entry name" value="Meroterpenoid_MTases"/>
</dbReference>
<evidence type="ECO:0000256" key="4">
    <source>
        <dbReference type="ARBA" id="ARBA00038314"/>
    </source>
</evidence>
<evidence type="ECO:0000256" key="3">
    <source>
        <dbReference type="ARBA" id="ARBA00022691"/>
    </source>
</evidence>
<proteinExistence type="inferred from homology"/>
<dbReference type="GO" id="GO:0016740">
    <property type="term" value="F:transferase activity"/>
    <property type="evidence" value="ECO:0007669"/>
    <property type="project" value="UniProtKB-KW"/>
</dbReference>
<comment type="caution">
    <text evidence="6">The sequence shown here is derived from an EMBL/GenBank/DDBJ whole genome shotgun (WGS) entry which is preliminary data.</text>
</comment>
<accession>A0A0A2JMQ4</accession>
<organism evidence="6 7">
    <name type="scientific">Penicillium expansum</name>
    <name type="common">Blue mold rot fungus</name>
    <dbReference type="NCBI Taxonomy" id="27334"/>
    <lineage>
        <taxon>Eukaryota</taxon>
        <taxon>Fungi</taxon>
        <taxon>Dikarya</taxon>
        <taxon>Ascomycota</taxon>
        <taxon>Pezizomycotina</taxon>
        <taxon>Eurotiomycetes</taxon>
        <taxon>Eurotiomycetidae</taxon>
        <taxon>Eurotiales</taxon>
        <taxon>Aspergillaceae</taxon>
        <taxon>Penicillium</taxon>
    </lineage>
</organism>
<dbReference type="Pfam" id="PF08242">
    <property type="entry name" value="Methyltransf_12"/>
    <property type="match status" value="1"/>
</dbReference>